<feature type="region of interest" description="Disordered" evidence="1">
    <location>
        <begin position="1"/>
        <end position="44"/>
    </location>
</feature>
<accession>A0ABP6Y3J9</accession>
<evidence type="ECO:0000256" key="1">
    <source>
        <dbReference type="SAM" id="MobiDB-lite"/>
    </source>
</evidence>
<name>A0ABP6Y3J9_9ACTN</name>
<sequence length="112" mass="12574">MPNQRRPDTAPLNLRPHTHRAQHLHLDQPPSRIQQTAAEHHMPHHPAVLLSDQRKTTGLPQGASQLSNNTAMIAERLQVNLPHSLVITRKFLSKLHPHSLQEPAAHRVQPAA</sequence>
<proteinExistence type="predicted"/>
<organism evidence="2 3">
    <name type="scientific">Kribbella ginsengisoli</name>
    <dbReference type="NCBI Taxonomy" id="363865"/>
    <lineage>
        <taxon>Bacteria</taxon>
        <taxon>Bacillati</taxon>
        <taxon>Actinomycetota</taxon>
        <taxon>Actinomycetes</taxon>
        <taxon>Propionibacteriales</taxon>
        <taxon>Kribbellaceae</taxon>
        <taxon>Kribbella</taxon>
    </lineage>
</organism>
<dbReference type="EMBL" id="BAABAA010000007">
    <property type="protein sequence ID" value="GAA3576381.1"/>
    <property type="molecule type" value="Genomic_DNA"/>
</dbReference>
<gene>
    <name evidence="2" type="ORF">GCM10022235_52750</name>
</gene>
<comment type="caution">
    <text evidence="2">The sequence shown here is derived from an EMBL/GenBank/DDBJ whole genome shotgun (WGS) entry which is preliminary data.</text>
</comment>
<dbReference type="Proteomes" id="UP001501222">
    <property type="component" value="Unassembled WGS sequence"/>
</dbReference>
<evidence type="ECO:0000313" key="3">
    <source>
        <dbReference type="Proteomes" id="UP001501222"/>
    </source>
</evidence>
<evidence type="ECO:0000313" key="2">
    <source>
        <dbReference type="EMBL" id="GAA3576381.1"/>
    </source>
</evidence>
<keyword evidence="3" id="KW-1185">Reference proteome</keyword>
<reference evidence="3" key="1">
    <citation type="journal article" date="2019" name="Int. J. Syst. Evol. Microbiol.">
        <title>The Global Catalogue of Microorganisms (GCM) 10K type strain sequencing project: providing services to taxonomists for standard genome sequencing and annotation.</title>
        <authorList>
            <consortium name="The Broad Institute Genomics Platform"/>
            <consortium name="The Broad Institute Genome Sequencing Center for Infectious Disease"/>
            <person name="Wu L."/>
            <person name="Ma J."/>
        </authorList>
    </citation>
    <scope>NUCLEOTIDE SEQUENCE [LARGE SCALE GENOMIC DNA]</scope>
    <source>
        <strain evidence="3">JCM 16928</strain>
    </source>
</reference>
<protein>
    <submittedName>
        <fullName evidence="2">Uncharacterized protein</fullName>
    </submittedName>
</protein>